<evidence type="ECO:0000313" key="1">
    <source>
        <dbReference type="EMBL" id="TIH10841.1"/>
    </source>
</evidence>
<dbReference type="AlphaFoldDB" id="A0A4T2A6D4"/>
<evidence type="ECO:0000313" key="2">
    <source>
        <dbReference type="Proteomes" id="UP000307541"/>
    </source>
</evidence>
<gene>
    <name evidence="1" type="ORF">D8779_09240</name>
</gene>
<name>A0A4T2A6D4_9PSED</name>
<dbReference type="EMBL" id="RFLV01000001">
    <property type="protein sequence ID" value="TIH10841.1"/>
    <property type="molecule type" value="Genomic_DNA"/>
</dbReference>
<comment type="caution">
    <text evidence="1">The sequence shown here is derived from an EMBL/GenBank/DDBJ whole genome shotgun (WGS) entry which is preliminary data.</text>
</comment>
<protein>
    <submittedName>
        <fullName evidence="1">CRISPR-associated DxTHG motif protein</fullName>
    </submittedName>
</protein>
<accession>A0A4T2A6D4</accession>
<keyword evidence="2" id="KW-1185">Reference proteome</keyword>
<organism evidence="1 2">
    <name type="scientific">Pseudomonas leptonychotis</name>
    <dbReference type="NCBI Taxonomy" id="2448482"/>
    <lineage>
        <taxon>Bacteria</taxon>
        <taxon>Pseudomonadati</taxon>
        <taxon>Pseudomonadota</taxon>
        <taxon>Gammaproteobacteria</taxon>
        <taxon>Pseudomonadales</taxon>
        <taxon>Pseudomonadaceae</taxon>
        <taxon>Pseudomonas</taxon>
    </lineage>
</organism>
<reference evidence="1 2" key="1">
    <citation type="submission" date="2018-10" db="EMBL/GenBank/DDBJ databases">
        <title>Pseudomonas leptonychotis sp. nov., isolated from Weddell seals in Antarctica.</title>
        <authorList>
            <person name="Novakova D."/>
            <person name="Svec P."/>
            <person name="Kralova S."/>
            <person name="Kristofova L."/>
            <person name="Zeman M."/>
            <person name="Pantucek R."/>
            <person name="Maslanova I."/>
            <person name="Sedlacek I."/>
        </authorList>
    </citation>
    <scope>NUCLEOTIDE SEQUENCE [LARGE SCALE GENOMIC DNA]</scope>
    <source>
        <strain evidence="1 2">CCM 8849</strain>
    </source>
</reference>
<sequence length="63" mass="6865">MGQCIRCGRRLRIPAHSARQRCAAAGHARWAGRCIDITHGIRSWLCPRSAVVGASQDGKELPV</sequence>
<dbReference type="Proteomes" id="UP000307541">
    <property type="component" value="Unassembled WGS sequence"/>
</dbReference>
<proteinExistence type="predicted"/>